<feature type="domain" description="HMG box" evidence="4">
    <location>
        <begin position="77"/>
        <end position="145"/>
    </location>
</feature>
<feature type="compositionally biased region" description="Low complexity" evidence="3">
    <location>
        <begin position="1"/>
        <end position="14"/>
    </location>
</feature>
<dbReference type="Pfam" id="PF00505">
    <property type="entry name" value="HMG_box"/>
    <property type="match status" value="2"/>
</dbReference>
<dbReference type="GO" id="GO:0005634">
    <property type="term" value="C:nucleus"/>
    <property type="evidence" value="ECO:0007669"/>
    <property type="project" value="UniProtKB-UniRule"/>
</dbReference>
<gene>
    <name evidence="5" type="primary">EXP1_2</name>
    <name evidence="5" type="ORF">BGZ99_008514</name>
</gene>
<comment type="caution">
    <text evidence="5">The sequence shown here is derived from an EMBL/GenBank/DDBJ whole genome shotgun (WGS) entry which is preliminary data.</text>
</comment>
<accession>A0A9P6R945</accession>
<evidence type="ECO:0000259" key="4">
    <source>
        <dbReference type="PROSITE" id="PS50118"/>
    </source>
</evidence>
<dbReference type="CDD" id="cd00084">
    <property type="entry name" value="HMG-box_SF"/>
    <property type="match status" value="1"/>
</dbReference>
<evidence type="ECO:0000256" key="2">
    <source>
        <dbReference type="PROSITE-ProRule" id="PRU00267"/>
    </source>
</evidence>
<dbReference type="PROSITE" id="PS50118">
    <property type="entry name" value="HMG_BOX_2"/>
    <property type="match status" value="2"/>
</dbReference>
<keyword evidence="1 2" id="KW-0238">DNA-binding</keyword>
<feature type="domain" description="HMG box" evidence="4">
    <location>
        <begin position="180"/>
        <end position="246"/>
    </location>
</feature>
<proteinExistence type="predicted"/>
<dbReference type="PANTHER" id="PTHR48112">
    <property type="entry name" value="HIGH MOBILITY GROUP PROTEIN DSP1"/>
    <property type="match status" value="1"/>
</dbReference>
<dbReference type="EMBL" id="JAAAIP010000663">
    <property type="protein sequence ID" value="KAG0313901.1"/>
    <property type="molecule type" value="Genomic_DNA"/>
</dbReference>
<dbReference type="AlphaFoldDB" id="A0A9P6R945"/>
<sequence length="249" mass="27499">MAVKASASSATTKAPAKKADSKAPAKGAKAAATGTKASAKGTKATTTTKTKAAKPVKVKKEKPVKVNPKKLPALDFPKRPSTPWNLFYMEHLAKVKAAGKQIVPTAETAAASLIWKELSPSQKQVYDETYRANFENYKKLISARLQELTPAEFKLENTRRQALRAAGKRSLPALKDPNAPKRPLSSFFSFAKDQRDAGKFSDLAQKDQARAFAKAWKELSEEQRRRYEEQTRAALEVFKQDKARYESGV</sequence>
<dbReference type="InterPro" id="IPR009071">
    <property type="entry name" value="HMG_box_dom"/>
</dbReference>
<feature type="DNA-binding region" description="HMG box" evidence="2">
    <location>
        <begin position="77"/>
        <end position="145"/>
    </location>
</feature>
<evidence type="ECO:0000256" key="3">
    <source>
        <dbReference type="SAM" id="MobiDB-lite"/>
    </source>
</evidence>
<dbReference type="InterPro" id="IPR050342">
    <property type="entry name" value="HMGB"/>
</dbReference>
<evidence type="ECO:0000313" key="6">
    <source>
        <dbReference type="Proteomes" id="UP000738325"/>
    </source>
</evidence>
<dbReference type="GO" id="GO:0003677">
    <property type="term" value="F:DNA binding"/>
    <property type="evidence" value="ECO:0007669"/>
    <property type="project" value="UniProtKB-UniRule"/>
</dbReference>
<keyword evidence="6" id="KW-1185">Reference proteome</keyword>
<dbReference type="Proteomes" id="UP000738325">
    <property type="component" value="Unassembled WGS sequence"/>
</dbReference>
<dbReference type="SUPFAM" id="SSF47095">
    <property type="entry name" value="HMG-box"/>
    <property type="match status" value="2"/>
</dbReference>
<feature type="region of interest" description="Disordered" evidence="3">
    <location>
        <begin position="1"/>
        <end position="65"/>
    </location>
</feature>
<keyword evidence="2" id="KW-0539">Nucleus</keyword>
<organism evidence="5 6">
    <name type="scientific">Dissophora globulifera</name>
    <dbReference type="NCBI Taxonomy" id="979702"/>
    <lineage>
        <taxon>Eukaryota</taxon>
        <taxon>Fungi</taxon>
        <taxon>Fungi incertae sedis</taxon>
        <taxon>Mucoromycota</taxon>
        <taxon>Mortierellomycotina</taxon>
        <taxon>Mortierellomycetes</taxon>
        <taxon>Mortierellales</taxon>
        <taxon>Mortierellaceae</taxon>
        <taxon>Dissophora</taxon>
    </lineage>
</organism>
<dbReference type="OrthoDB" id="5550281at2759"/>
<reference evidence="5" key="1">
    <citation type="journal article" date="2020" name="Fungal Divers.">
        <title>Resolving the Mortierellaceae phylogeny through synthesis of multi-gene phylogenetics and phylogenomics.</title>
        <authorList>
            <person name="Vandepol N."/>
            <person name="Liber J."/>
            <person name="Desiro A."/>
            <person name="Na H."/>
            <person name="Kennedy M."/>
            <person name="Barry K."/>
            <person name="Grigoriev I.V."/>
            <person name="Miller A.N."/>
            <person name="O'Donnell K."/>
            <person name="Stajich J.E."/>
            <person name="Bonito G."/>
        </authorList>
    </citation>
    <scope>NUCLEOTIDE SEQUENCE</scope>
    <source>
        <strain evidence="5">REB-010B</strain>
    </source>
</reference>
<evidence type="ECO:0000256" key="1">
    <source>
        <dbReference type="ARBA" id="ARBA00023125"/>
    </source>
</evidence>
<evidence type="ECO:0000313" key="5">
    <source>
        <dbReference type="EMBL" id="KAG0313901.1"/>
    </source>
</evidence>
<feature type="compositionally biased region" description="Basic residues" evidence="3">
    <location>
        <begin position="51"/>
        <end position="62"/>
    </location>
</feature>
<dbReference type="SMART" id="SM00398">
    <property type="entry name" value="HMG"/>
    <property type="match status" value="2"/>
</dbReference>
<dbReference type="Gene3D" id="1.10.30.10">
    <property type="entry name" value="High mobility group box domain"/>
    <property type="match status" value="2"/>
</dbReference>
<protein>
    <submittedName>
        <fullName evidence="5">Exp1-like protein</fullName>
    </submittedName>
</protein>
<dbReference type="InterPro" id="IPR036910">
    <property type="entry name" value="HMG_box_dom_sf"/>
</dbReference>
<feature type="compositionally biased region" description="Low complexity" evidence="3">
    <location>
        <begin position="24"/>
        <end position="50"/>
    </location>
</feature>
<name>A0A9P6R945_9FUNG</name>
<feature type="DNA-binding region" description="HMG box" evidence="2">
    <location>
        <begin position="180"/>
        <end position="246"/>
    </location>
</feature>